<evidence type="ECO:0000313" key="2">
    <source>
        <dbReference type="Proteomes" id="UP000001542"/>
    </source>
</evidence>
<dbReference type="VEuPathDB" id="TrichDB:TVAGG3_0925240"/>
<accession>A2DXG2</accession>
<sequence>MFVFYINIIHVCYLLYFSWKSLPSLYFNLVFCGEFKDESVAHQILGIYLQFFSNSPAEVSDEIVDTVKFYIPTHPMHVLRLINAYTCNKRCRKSALTKFWAFADMVFQYDKEFINGGVAQGLAKLIFTLLALYPQFLKARLQYIQNTLKSILMRGGNEAAIALDMMCAENDLRVPLPENFISQNLDEPMLGHRILTWIIKCPQFVTESVIQSLISLAEKNIDASLVLCEVAKNPDNAKIIFSSMKSWIVMSLPTLEYTLKLLMVILSHKSCRTNLPQEIIIFLQSVLENESDMYETI</sequence>
<dbReference type="VEuPathDB" id="TrichDB:TVAG_380240"/>
<reference evidence="1" key="1">
    <citation type="submission" date="2006-10" db="EMBL/GenBank/DDBJ databases">
        <authorList>
            <person name="Amadeo P."/>
            <person name="Zhao Q."/>
            <person name="Wortman J."/>
            <person name="Fraser-Liggett C."/>
            <person name="Carlton J."/>
        </authorList>
    </citation>
    <scope>NUCLEOTIDE SEQUENCE</scope>
    <source>
        <strain evidence="1">G3</strain>
    </source>
</reference>
<gene>
    <name evidence="1" type="ORF">TVAG_380240</name>
</gene>
<evidence type="ECO:0000313" key="1">
    <source>
        <dbReference type="EMBL" id="EAY14914.1"/>
    </source>
</evidence>
<dbReference type="KEGG" id="tva:4772913"/>
<keyword evidence="2" id="KW-1185">Reference proteome</keyword>
<dbReference type="RefSeq" id="XP_001327137.1">
    <property type="nucleotide sequence ID" value="XM_001327102.1"/>
</dbReference>
<dbReference type="EMBL" id="DS113263">
    <property type="protein sequence ID" value="EAY14914.1"/>
    <property type="molecule type" value="Genomic_DNA"/>
</dbReference>
<proteinExistence type="predicted"/>
<reference evidence="1" key="2">
    <citation type="journal article" date="2007" name="Science">
        <title>Draft genome sequence of the sexually transmitted pathogen Trichomonas vaginalis.</title>
        <authorList>
            <person name="Carlton J.M."/>
            <person name="Hirt R.P."/>
            <person name="Silva J.C."/>
            <person name="Delcher A.L."/>
            <person name="Schatz M."/>
            <person name="Zhao Q."/>
            <person name="Wortman J.R."/>
            <person name="Bidwell S.L."/>
            <person name="Alsmark U.C.M."/>
            <person name="Besteiro S."/>
            <person name="Sicheritz-Ponten T."/>
            <person name="Noel C.J."/>
            <person name="Dacks J.B."/>
            <person name="Foster P.G."/>
            <person name="Simillion C."/>
            <person name="Van de Peer Y."/>
            <person name="Miranda-Saavedra D."/>
            <person name="Barton G.J."/>
            <person name="Westrop G.D."/>
            <person name="Mueller S."/>
            <person name="Dessi D."/>
            <person name="Fiori P.L."/>
            <person name="Ren Q."/>
            <person name="Paulsen I."/>
            <person name="Zhang H."/>
            <person name="Bastida-Corcuera F.D."/>
            <person name="Simoes-Barbosa A."/>
            <person name="Brown M.T."/>
            <person name="Hayes R.D."/>
            <person name="Mukherjee M."/>
            <person name="Okumura C.Y."/>
            <person name="Schneider R."/>
            <person name="Smith A.J."/>
            <person name="Vanacova S."/>
            <person name="Villalvazo M."/>
            <person name="Haas B.J."/>
            <person name="Pertea M."/>
            <person name="Feldblyum T.V."/>
            <person name="Utterback T.R."/>
            <person name="Shu C.L."/>
            <person name="Osoegawa K."/>
            <person name="de Jong P.J."/>
            <person name="Hrdy I."/>
            <person name="Horvathova L."/>
            <person name="Zubacova Z."/>
            <person name="Dolezal P."/>
            <person name="Malik S.B."/>
            <person name="Logsdon J.M. Jr."/>
            <person name="Henze K."/>
            <person name="Gupta A."/>
            <person name="Wang C.C."/>
            <person name="Dunne R.L."/>
            <person name="Upcroft J.A."/>
            <person name="Upcroft P."/>
            <person name="White O."/>
            <person name="Salzberg S.L."/>
            <person name="Tang P."/>
            <person name="Chiu C.-H."/>
            <person name="Lee Y.-S."/>
            <person name="Embley T.M."/>
            <person name="Coombs G.H."/>
            <person name="Mottram J.C."/>
            <person name="Tachezy J."/>
            <person name="Fraser-Liggett C.M."/>
            <person name="Johnson P.J."/>
        </authorList>
    </citation>
    <scope>NUCLEOTIDE SEQUENCE [LARGE SCALE GENOMIC DNA]</scope>
    <source>
        <strain evidence="1">G3</strain>
    </source>
</reference>
<dbReference type="InParanoid" id="A2DXG2"/>
<name>A2DXG2_TRIV3</name>
<dbReference type="Proteomes" id="UP000001542">
    <property type="component" value="Unassembled WGS sequence"/>
</dbReference>
<dbReference type="AlphaFoldDB" id="A2DXG2"/>
<organism evidence="1 2">
    <name type="scientific">Trichomonas vaginalis (strain ATCC PRA-98 / G3)</name>
    <dbReference type="NCBI Taxonomy" id="412133"/>
    <lineage>
        <taxon>Eukaryota</taxon>
        <taxon>Metamonada</taxon>
        <taxon>Parabasalia</taxon>
        <taxon>Trichomonadida</taxon>
        <taxon>Trichomonadidae</taxon>
        <taxon>Trichomonas</taxon>
    </lineage>
</organism>
<protein>
    <submittedName>
        <fullName evidence="1">Uncharacterized protein</fullName>
    </submittedName>
</protein>